<protein>
    <submittedName>
        <fullName evidence="1">Uncharacterized protein</fullName>
    </submittedName>
</protein>
<gene>
    <name evidence="1" type="ORF">CEXT_429461</name>
</gene>
<dbReference type="EMBL" id="BPLR01010287">
    <property type="protein sequence ID" value="GIY38320.1"/>
    <property type="molecule type" value="Genomic_DNA"/>
</dbReference>
<dbReference type="AlphaFoldDB" id="A0AAV4SX16"/>
<evidence type="ECO:0000313" key="1">
    <source>
        <dbReference type="EMBL" id="GIY38320.1"/>
    </source>
</evidence>
<comment type="caution">
    <text evidence="1">The sequence shown here is derived from an EMBL/GenBank/DDBJ whole genome shotgun (WGS) entry which is preliminary data.</text>
</comment>
<evidence type="ECO:0000313" key="2">
    <source>
        <dbReference type="Proteomes" id="UP001054945"/>
    </source>
</evidence>
<name>A0AAV4SX16_CAEEX</name>
<keyword evidence="2" id="KW-1185">Reference proteome</keyword>
<accession>A0AAV4SX16</accession>
<dbReference type="Proteomes" id="UP001054945">
    <property type="component" value="Unassembled WGS sequence"/>
</dbReference>
<sequence>MNEWMNNNKKEAEGHCSGNGGRICKKKVCEGRYAIGIQQKPATTDPKQPQEPVRGGYIERRFHFVRDCLPLRVVPN</sequence>
<proteinExistence type="predicted"/>
<organism evidence="1 2">
    <name type="scientific">Caerostris extrusa</name>
    <name type="common">Bark spider</name>
    <name type="synonym">Caerostris bankana</name>
    <dbReference type="NCBI Taxonomy" id="172846"/>
    <lineage>
        <taxon>Eukaryota</taxon>
        <taxon>Metazoa</taxon>
        <taxon>Ecdysozoa</taxon>
        <taxon>Arthropoda</taxon>
        <taxon>Chelicerata</taxon>
        <taxon>Arachnida</taxon>
        <taxon>Araneae</taxon>
        <taxon>Araneomorphae</taxon>
        <taxon>Entelegynae</taxon>
        <taxon>Araneoidea</taxon>
        <taxon>Araneidae</taxon>
        <taxon>Caerostris</taxon>
    </lineage>
</organism>
<reference evidence="1 2" key="1">
    <citation type="submission" date="2021-06" db="EMBL/GenBank/DDBJ databases">
        <title>Caerostris extrusa draft genome.</title>
        <authorList>
            <person name="Kono N."/>
            <person name="Arakawa K."/>
        </authorList>
    </citation>
    <scope>NUCLEOTIDE SEQUENCE [LARGE SCALE GENOMIC DNA]</scope>
</reference>